<comment type="caution">
    <text evidence="7">The sequence shown here is derived from an EMBL/GenBank/DDBJ whole genome shotgun (WGS) entry which is preliminary data.</text>
</comment>
<organism evidence="7 8">
    <name type="scientific">Photobacterium pectinilyticum</name>
    <dbReference type="NCBI Taxonomy" id="2906793"/>
    <lineage>
        <taxon>Bacteria</taxon>
        <taxon>Pseudomonadati</taxon>
        <taxon>Pseudomonadota</taxon>
        <taxon>Gammaproteobacteria</taxon>
        <taxon>Vibrionales</taxon>
        <taxon>Vibrionaceae</taxon>
        <taxon>Photobacterium</taxon>
    </lineage>
</organism>
<protein>
    <submittedName>
        <fullName evidence="7">Uncharacterized protein</fullName>
    </submittedName>
</protein>
<reference evidence="7 8" key="1">
    <citation type="submission" date="2022-07" db="EMBL/GenBank/DDBJ databases">
        <title>Photobacterium pectinilyticum sp. nov., a marine bacterium isolated from surface seawater of Qingdao offshore.</title>
        <authorList>
            <person name="Wang X."/>
        </authorList>
    </citation>
    <scope>NUCLEOTIDE SEQUENCE [LARGE SCALE GENOMIC DNA]</scope>
    <source>
        <strain evidence="7 8">ZSDE20</strain>
    </source>
</reference>
<keyword evidence="5" id="KW-0472">Membrane</keyword>
<name>A0ABT1N7T0_9GAMM</name>
<dbReference type="InterPro" id="IPR001734">
    <property type="entry name" value="Na/solute_symporter"/>
</dbReference>
<comment type="subcellular location">
    <subcellularLocation>
        <location evidence="1">Membrane</location>
        <topology evidence="1">Multi-pass membrane protein</topology>
    </subcellularLocation>
</comment>
<evidence type="ECO:0000256" key="2">
    <source>
        <dbReference type="ARBA" id="ARBA00006434"/>
    </source>
</evidence>
<evidence type="ECO:0000256" key="5">
    <source>
        <dbReference type="ARBA" id="ARBA00023136"/>
    </source>
</evidence>
<keyword evidence="3" id="KW-0812">Transmembrane</keyword>
<evidence type="ECO:0000256" key="1">
    <source>
        <dbReference type="ARBA" id="ARBA00004141"/>
    </source>
</evidence>
<dbReference type="EMBL" id="JANEYT010000088">
    <property type="protein sequence ID" value="MCQ1060790.1"/>
    <property type="molecule type" value="Genomic_DNA"/>
</dbReference>
<keyword evidence="4" id="KW-1133">Transmembrane helix</keyword>
<accession>A0ABT1N7T0</accession>
<evidence type="ECO:0000256" key="4">
    <source>
        <dbReference type="ARBA" id="ARBA00022989"/>
    </source>
</evidence>
<sequence length="44" mass="4763">MLKITVLFGAVMSSFNSGVNSLSTLVSLDIYKQIINPKADAMFP</sequence>
<evidence type="ECO:0000313" key="8">
    <source>
        <dbReference type="Proteomes" id="UP001524460"/>
    </source>
</evidence>
<evidence type="ECO:0000256" key="6">
    <source>
        <dbReference type="RuleBase" id="RU362091"/>
    </source>
</evidence>
<comment type="similarity">
    <text evidence="2 6">Belongs to the sodium:solute symporter (SSF) (TC 2.A.21) family.</text>
</comment>
<gene>
    <name evidence="7" type="ORF">NHN17_22360</name>
</gene>
<evidence type="ECO:0000313" key="7">
    <source>
        <dbReference type="EMBL" id="MCQ1060790.1"/>
    </source>
</evidence>
<dbReference type="Pfam" id="PF00474">
    <property type="entry name" value="SSF"/>
    <property type="match status" value="1"/>
</dbReference>
<proteinExistence type="inferred from homology"/>
<dbReference type="InterPro" id="IPR038377">
    <property type="entry name" value="Na/Glc_symporter_sf"/>
</dbReference>
<dbReference type="Gene3D" id="1.20.1730.10">
    <property type="entry name" value="Sodium/glucose cotransporter"/>
    <property type="match status" value="1"/>
</dbReference>
<dbReference type="Proteomes" id="UP001524460">
    <property type="component" value="Unassembled WGS sequence"/>
</dbReference>
<evidence type="ECO:0000256" key="3">
    <source>
        <dbReference type="ARBA" id="ARBA00022692"/>
    </source>
</evidence>
<keyword evidence="8" id="KW-1185">Reference proteome</keyword>